<dbReference type="PANTHER" id="PTHR37625">
    <property type="entry name" value="OUTER MEMBRANE LIPOPROTEIN-RELATED"/>
    <property type="match status" value="1"/>
</dbReference>
<organism evidence="2 3">
    <name type="scientific">Veronia pacifica</name>
    <dbReference type="NCBI Taxonomy" id="1080227"/>
    <lineage>
        <taxon>Bacteria</taxon>
        <taxon>Pseudomonadati</taxon>
        <taxon>Pseudomonadota</taxon>
        <taxon>Gammaproteobacteria</taxon>
        <taxon>Vibrionales</taxon>
        <taxon>Vibrionaceae</taxon>
        <taxon>Veronia</taxon>
    </lineage>
</organism>
<sequence>MIKLILSAVLVAVMTGCAMGAGELAAPKLLVNVKAADNINPNVEDSPSPVELRIFQLSKPDAFSRADFLQIFEQEQGTLKAELLQVRRLDSIRPGEQRQENLPLAAGTEYIGVIAGFANYREAKNKVLYKPLVVHGAAINIDLDGINLSVSGEEE</sequence>
<proteinExistence type="predicted"/>
<name>A0A1C3EDT1_9GAMM</name>
<dbReference type="NCBIfam" id="TIGR03352">
    <property type="entry name" value="VI_chp_3"/>
    <property type="match status" value="1"/>
</dbReference>
<dbReference type="InterPro" id="IPR017734">
    <property type="entry name" value="T6SS_SciN"/>
</dbReference>
<dbReference type="Pfam" id="PF12790">
    <property type="entry name" value="T6SS-SciN"/>
    <property type="match status" value="1"/>
</dbReference>
<dbReference type="InterPro" id="IPR038706">
    <property type="entry name" value="Type_VI_SciN-like_sf"/>
</dbReference>
<dbReference type="PROSITE" id="PS51257">
    <property type="entry name" value="PROKAR_LIPOPROTEIN"/>
    <property type="match status" value="1"/>
</dbReference>
<keyword evidence="3" id="KW-1185">Reference proteome</keyword>
<keyword evidence="2" id="KW-0449">Lipoprotein</keyword>
<reference evidence="2 3" key="1">
    <citation type="submission" date="2016-05" db="EMBL/GenBank/DDBJ databases">
        <title>Genomic Taxonomy of the Vibrionaceae.</title>
        <authorList>
            <person name="Gomez-Gil B."/>
            <person name="Enciso-Ibarra J."/>
        </authorList>
    </citation>
    <scope>NUCLEOTIDE SEQUENCE [LARGE SCALE GENOMIC DNA]</scope>
    <source>
        <strain evidence="2 3">CAIM 1920</strain>
    </source>
</reference>
<dbReference type="Proteomes" id="UP000094936">
    <property type="component" value="Unassembled WGS sequence"/>
</dbReference>
<accession>A0A1C3EDT1</accession>
<dbReference type="EMBL" id="LYBM01000037">
    <property type="protein sequence ID" value="ODA31370.1"/>
    <property type="molecule type" value="Genomic_DNA"/>
</dbReference>
<dbReference type="Gene3D" id="2.60.40.4150">
    <property type="entry name" value="Type VI secretion system, lipoprotein SciN"/>
    <property type="match status" value="1"/>
</dbReference>
<keyword evidence="1" id="KW-0732">Signal</keyword>
<dbReference type="AlphaFoldDB" id="A0A1C3EDT1"/>
<feature type="chain" id="PRO_5008673032" evidence="1">
    <location>
        <begin position="21"/>
        <end position="155"/>
    </location>
</feature>
<evidence type="ECO:0000313" key="2">
    <source>
        <dbReference type="EMBL" id="ODA31370.1"/>
    </source>
</evidence>
<feature type="signal peptide" evidence="1">
    <location>
        <begin position="1"/>
        <end position="20"/>
    </location>
</feature>
<dbReference type="RefSeq" id="WP_068904624.1">
    <property type="nucleotide sequence ID" value="NZ_JBHUIF010000019.1"/>
</dbReference>
<evidence type="ECO:0000313" key="3">
    <source>
        <dbReference type="Proteomes" id="UP000094936"/>
    </source>
</evidence>
<protein>
    <submittedName>
        <fullName evidence="2">Type VI secretion system-associated lipoprotein</fullName>
    </submittedName>
</protein>
<dbReference type="STRING" id="1080227.A8L45_17430"/>
<gene>
    <name evidence="2" type="ORF">A8L45_17430</name>
</gene>
<dbReference type="OrthoDB" id="5471061at2"/>
<evidence type="ECO:0000256" key="1">
    <source>
        <dbReference type="SAM" id="SignalP"/>
    </source>
</evidence>
<comment type="caution">
    <text evidence="2">The sequence shown here is derived from an EMBL/GenBank/DDBJ whole genome shotgun (WGS) entry which is preliminary data.</text>
</comment>
<dbReference type="PANTHER" id="PTHR37625:SF4">
    <property type="entry name" value="OUTER MEMBRANE LIPOPROTEIN"/>
    <property type="match status" value="1"/>
</dbReference>